<feature type="signal peptide" evidence="1">
    <location>
        <begin position="1"/>
        <end position="35"/>
    </location>
</feature>
<dbReference type="InterPro" id="IPR012334">
    <property type="entry name" value="Pectin_lyas_fold"/>
</dbReference>
<accession>A0A7X3LVA0</accession>
<sequence>MRHDDTSNGHQGLNLTRRGLFLGAAVLAAARPASAATKVADLRGTIDGAEFGLRPGAIDDQSALMQSAIDKAAARGRALFIPGGRYPVANLNLPSGARLVGLPGQTHFVYQGGGGHLVYSENSENVGVDGIHFDGANKSLGEYTPGLLHFSNVKRLSIQECDVTGSVKNGIALDRSSGRINANNISGSAEAGIRSIEASSLSITDNAVTDCANGGILVYRWQEGEDGTIVTGNRVERIAAHAGGTGQYGNGINVFRAHGVIVSNNRLADCAFSAIRSNAGSNVTIQANSCLRSGETAIYSEFGFEGAIVSDNIVDGATMGISIANFKEGGRLAVCSGNLIRNLKTQAPYPQEVQGFGIGISVEADTSVTGNVIENAPLFGMMLGWGPYLRDVIASQNVIRNCGTGIAVSVVEEAGPAMIVDNMIGGAKNGAIVGYRWREAATGDLAGEGARRFAHLDVRGNRVRA</sequence>
<comment type="caution">
    <text evidence="3">The sequence shown here is derived from an EMBL/GenBank/DDBJ whole genome shotgun (WGS) entry which is preliminary data.</text>
</comment>
<dbReference type="Proteomes" id="UP000433101">
    <property type="component" value="Unassembled WGS sequence"/>
</dbReference>
<dbReference type="PANTHER" id="PTHR36453">
    <property type="entry name" value="SECRETED PROTEIN-RELATED"/>
    <property type="match status" value="1"/>
</dbReference>
<name>A0A7X3LVA0_9HYPH</name>
<dbReference type="RefSeq" id="WP_160776025.1">
    <property type="nucleotide sequence ID" value="NZ_WUMV01000006.1"/>
</dbReference>
<feature type="domain" description="Right handed beta helix" evidence="2">
    <location>
        <begin position="111"/>
        <end position="234"/>
    </location>
</feature>
<keyword evidence="1" id="KW-0732">Signal</keyword>
<gene>
    <name evidence="3" type="ORF">GR183_12710</name>
</gene>
<dbReference type="NCBIfam" id="TIGR03807">
    <property type="entry name" value="RR_fam_repeat"/>
    <property type="match status" value="2"/>
</dbReference>
<dbReference type="Pfam" id="PF13229">
    <property type="entry name" value="Beta_helix"/>
    <property type="match status" value="1"/>
</dbReference>
<dbReference type="InterPro" id="IPR011050">
    <property type="entry name" value="Pectin_lyase_fold/virulence"/>
</dbReference>
<feature type="chain" id="PRO_5031350231" evidence="1">
    <location>
        <begin position="36"/>
        <end position="465"/>
    </location>
</feature>
<dbReference type="InterPro" id="IPR022388">
    <property type="entry name" value="CHP03808"/>
</dbReference>
<evidence type="ECO:0000256" key="1">
    <source>
        <dbReference type="SAM" id="SignalP"/>
    </source>
</evidence>
<organism evidence="3 4">
    <name type="scientific">Stappia sediminis</name>
    <dbReference type="NCBI Taxonomy" id="2692190"/>
    <lineage>
        <taxon>Bacteria</taxon>
        <taxon>Pseudomonadati</taxon>
        <taxon>Pseudomonadota</taxon>
        <taxon>Alphaproteobacteria</taxon>
        <taxon>Hyphomicrobiales</taxon>
        <taxon>Stappiaceae</taxon>
        <taxon>Stappia</taxon>
    </lineage>
</organism>
<evidence type="ECO:0000313" key="4">
    <source>
        <dbReference type="Proteomes" id="UP000433101"/>
    </source>
</evidence>
<dbReference type="NCBIfam" id="TIGR03808">
    <property type="entry name" value="RR_plus_rpt_1"/>
    <property type="match status" value="1"/>
</dbReference>
<dbReference type="PANTHER" id="PTHR36453:SF1">
    <property type="entry name" value="RIGHT HANDED BETA HELIX DOMAIN-CONTAINING PROTEIN"/>
    <property type="match status" value="1"/>
</dbReference>
<evidence type="ECO:0000313" key="3">
    <source>
        <dbReference type="EMBL" id="MXN65769.1"/>
    </source>
</evidence>
<evidence type="ECO:0000259" key="2">
    <source>
        <dbReference type="Pfam" id="PF13229"/>
    </source>
</evidence>
<reference evidence="3 4" key="1">
    <citation type="submission" date="2019-12" db="EMBL/GenBank/DDBJ databases">
        <authorList>
            <person name="Li M."/>
        </authorList>
    </citation>
    <scope>NUCLEOTIDE SEQUENCE [LARGE SCALE GENOMIC DNA]</scope>
    <source>
        <strain evidence="3 4">GBMRC 2046</strain>
    </source>
</reference>
<dbReference type="Gene3D" id="2.160.20.10">
    <property type="entry name" value="Single-stranded right-handed beta-helix, Pectin lyase-like"/>
    <property type="match status" value="1"/>
</dbReference>
<dbReference type="InterPro" id="IPR006626">
    <property type="entry name" value="PbH1"/>
</dbReference>
<dbReference type="EMBL" id="WUMV01000006">
    <property type="protein sequence ID" value="MXN65769.1"/>
    <property type="molecule type" value="Genomic_DNA"/>
</dbReference>
<dbReference type="InterPro" id="IPR022444">
    <property type="entry name" value="Cofactor-bd_rpt"/>
</dbReference>
<dbReference type="SMART" id="SM00710">
    <property type="entry name" value="PbH1"/>
    <property type="match status" value="8"/>
</dbReference>
<keyword evidence="4" id="KW-1185">Reference proteome</keyword>
<dbReference type="AlphaFoldDB" id="A0A7X3LVA0"/>
<protein>
    <submittedName>
        <fullName evidence="3">TIGR03808 family TAT-translocated repetitive protein</fullName>
    </submittedName>
</protein>
<dbReference type="InterPro" id="IPR039448">
    <property type="entry name" value="Beta_helix"/>
</dbReference>
<proteinExistence type="predicted"/>
<dbReference type="SUPFAM" id="SSF51126">
    <property type="entry name" value="Pectin lyase-like"/>
    <property type="match status" value="1"/>
</dbReference>